<name>A0AAV8SCL9_9ROSI</name>
<dbReference type="PANTHER" id="PTHR11010">
    <property type="entry name" value="PROTEASE S28 PRO-X CARBOXYPEPTIDASE-RELATED"/>
    <property type="match status" value="1"/>
</dbReference>
<keyword evidence="5" id="KW-0325">Glycoprotein</keyword>
<keyword evidence="4" id="KW-0378">Hydrolase</keyword>
<dbReference type="InterPro" id="IPR029058">
    <property type="entry name" value="AB_hydrolase_fold"/>
</dbReference>
<dbReference type="PANTHER" id="PTHR11010:SF110">
    <property type="entry name" value="PROLYLCARBOXYPEPTIDASE-LIKE PROTEIN-RELATED"/>
    <property type="match status" value="1"/>
</dbReference>
<evidence type="ECO:0000256" key="6">
    <source>
        <dbReference type="SAM" id="SignalP"/>
    </source>
</evidence>
<keyword evidence="2" id="KW-0645">Protease</keyword>
<dbReference type="AlphaFoldDB" id="A0AAV8SCL9"/>
<dbReference type="Gene3D" id="3.40.50.1820">
    <property type="entry name" value="alpha/beta hydrolase"/>
    <property type="match status" value="1"/>
</dbReference>
<dbReference type="GO" id="GO:0008239">
    <property type="term" value="F:dipeptidyl-peptidase activity"/>
    <property type="evidence" value="ECO:0007669"/>
    <property type="project" value="TreeGrafter"/>
</dbReference>
<evidence type="ECO:0000256" key="5">
    <source>
        <dbReference type="ARBA" id="ARBA00023180"/>
    </source>
</evidence>
<organism evidence="7 8">
    <name type="scientific">Erythroxylum novogranatense</name>
    <dbReference type="NCBI Taxonomy" id="1862640"/>
    <lineage>
        <taxon>Eukaryota</taxon>
        <taxon>Viridiplantae</taxon>
        <taxon>Streptophyta</taxon>
        <taxon>Embryophyta</taxon>
        <taxon>Tracheophyta</taxon>
        <taxon>Spermatophyta</taxon>
        <taxon>Magnoliopsida</taxon>
        <taxon>eudicotyledons</taxon>
        <taxon>Gunneridae</taxon>
        <taxon>Pentapetalae</taxon>
        <taxon>rosids</taxon>
        <taxon>fabids</taxon>
        <taxon>Malpighiales</taxon>
        <taxon>Erythroxylaceae</taxon>
        <taxon>Erythroxylum</taxon>
    </lineage>
</organism>
<dbReference type="InterPro" id="IPR042269">
    <property type="entry name" value="Ser_carbopepase_S28_SKS"/>
</dbReference>
<keyword evidence="8" id="KW-1185">Reference proteome</keyword>
<protein>
    <recommendedName>
        <fullName evidence="9">Lysosomal Pro-X carboxypeptidase</fullName>
    </recommendedName>
</protein>
<dbReference type="Gene3D" id="1.20.120.980">
    <property type="entry name" value="Serine carboxypeptidase S28, SKS domain"/>
    <property type="match status" value="1"/>
</dbReference>
<dbReference type="Proteomes" id="UP001159364">
    <property type="component" value="Linkage Group LG11"/>
</dbReference>
<keyword evidence="3 6" id="KW-0732">Signal</keyword>
<evidence type="ECO:0000256" key="2">
    <source>
        <dbReference type="ARBA" id="ARBA00022670"/>
    </source>
</evidence>
<evidence type="ECO:0000256" key="1">
    <source>
        <dbReference type="ARBA" id="ARBA00011079"/>
    </source>
</evidence>
<sequence length="505" mass="57118">MDSLPIQLLSTFIFFLIIPFRASTSQFIKIPPLGALRKSLHVVQSQTLPTSLPVSKDFVTFYYTQILDHFNYKPESYITFQQRYVLNLKHWGGANTSAPILVYFGAEENIEDDFITNGFLTDKASRFKALLLYIEHRYYGKSIPFGSRKEAFKNAGSLGYFNSAQAIADYAAVITHVKKQYSAETSPVIVVGGSYGGMLAAWFRLKYPHVALGALASSAPILYFDGTAPKVGYYSIVTKDFKEASVSCYETIRKSWAEIKRTASQPKGLLSLSKKFRTCHPLNRRFELEDYLDSIYTDAAQYNHPPAYPVSVVCGGIDGAPQGTDILDRIFQGVISYMGNRSCYDMNEYNYPTETSLGWRWQTCSEIVMPIGHDSNTMFPSAPFDLKKFIVDCKSLYGVQPKPHWITSYYGGHDLDLTLRRFASNIIFSNGLRDPYSSGGVLRNISDNIVAIFTVNGSHCLDIHPEKPGDPDWLVMQRQREIETIKRWISKYHSDLLELRTKTNS</sequence>
<feature type="chain" id="PRO_5043507812" description="Lysosomal Pro-X carboxypeptidase" evidence="6">
    <location>
        <begin position="25"/>
        <end position="505"/>
    </location>
</feature>
<dbReference type="GO" id="GO:0006508">
    <property type="term" value="P:proteolysis"/>
    <property type="evidence" value="ECO:0007669"/>
    <property type="project" value="UniProtKB-KW"/>
</dbReference>
<reference evidence="7 8" key="1">
    <citation type="submission" date="2021-09" db="EMBL/GenBank/DDBJ databases">
        <title>Genomic insights and catalytic innovation underlie evolution of tropane alkaloids biosynthesis.</title>
        <authorList>
            <person name="Wang Y.-J."/>
            <person name="Tian T."/>
            <person name="Huang J.-P."/>
            <person name="Huang S.-X."/>
        </authorList>
    </citation>
    <scope>NUCLEOTIDE SEQUENCE [LARGE SCALE GENOMIC DNA]</scope>
    <source>
        <strain evidence="7">KIB-2018</strain>
        <tissue evidence="7">Leaf</tissue>
    </source>
</reference>
<dbReference type="SUPFAM" id="SSF53474">
    <property type="entry name" value="alpha/beta-Hydrolases"/>
    <property type="match status" value="1"/>
</dbReference>
<proteinExistence type="inferred from homology"/>
<dbReference type="GO" id="GO:0070008">
    <property type="term" value="F:serine-type exopeptidase activity"/>
    <property type="evidence" value="ECO:0007669"/>
    <property type="project" value="InterPro"/>
</dbReference>
<comment type="similarity">
    <text evidence="1">Belongs to the peptidase S28 family.</text>
</comment>
<gene>
    <name evidence="7" type="ORF">K2173_013789</name>
</gene>
<feature type="signal peptide" evidence="6">
    <location>
        <begin position="1"/>
        <end position="24"/>
    </location>
</feature>
<accession>A0AAV8SCL9</accession>
<dbReference type="FunFam" id="1.20.120.980:FF:000006">
    <property type="entry name" value="Serine carboxypeptidase S28 family protein"/>
    <property type="match status" value="1"/>
</dbReference>
<dbReference type="InterPro" id="IPR008758">
    <property type="entry name" value="Peptidase_S28"/>
</dbReference>
<comment type="caution">
    <text evidence="7">The sequence shown here is derived from an EMBL/GenBank/DDBJ whole genome shotgun (WGS) entry which is preliminary data.</text>
</comment>
<dbReference type="EMBL" id="JAIWQS010000011">
    <property type="protein sequence ID" value="KAJ8749874.1"/>
    <property type="molecule type" value="Genomic_DNA"/>
</dbReference>
<evidence type="ECO:0008006" key="9">
    <source>
        <dbReference type="Google" id="ProtNLM"/>
    </source>
</evidence>
<evidence type="ECO:0000313" key="7">
    <source>
        <dbReference type="EMBL" id="KAJ8749874.1"/>
    </source>
</evidence>
<evidence type="ECO:0000256" key="4">
    <source>
        <dbReference type="ARBA" id="ARBA00022801"/>
    </source>
</evidence>
<evidence type="ECO:0000313" key="8">
    <source>
        <dbReference type="Proteomes" id="UP001159364"/>
    </source>
</evidence>
<dbReference type="Pfam" id="PF05577">
    <property type="entry name" value="Peptidase_S28"/>
    <property type="match status" value="1"/>
</dbReference>
<evidence type="ECO:0000256" key="3">
    <source>
        <dbReference type="ARBA" id="ARBA00022729"/>
    </source>
</evidence>